<evidence type="ECO:0000313" key="1">
    <source>
        <dbReference type="EMBL" id="JAD56319.1"/>
    </source>
</evidence>
<accession>A0A0A9AX41</accession>
<reference evidence="1" key="2">
    <citation type="journal article" date="2015" name="Data Brief">
        <title>Shoot transcriptome of the giant reed, Arundo donax.</title>
        <authorList>
            <person name="Barrero R.A."/>
            <person name="Guerrero F.D."/>
            <person name="Moolhuijzen P."/>
            <person name="Goolsby J.A."/>
            <person name="Tidwell J."/>
            <person name="Bellgard S.E."/>
            <person name="Bellgard M.I."/>
        </authorList>
    </citation>
    <scope>NUCLEOTIDE SEQUENCE</scope>
    <source>
        <tissue evidence="1">Shoot tissue taken approximately 20 cm above the soil surface</tissue>
    </source>
</reference>
<reference evidence="1" key="1">
    <citation type="submission" date="2014-09" db="EMBL/GenBank/DDBJ databases">
        <authorList>
            <person name="Magalhaes I.L.F."/>
            <person name="Oliveira U."/>
            <person name="Santos F.R."/>
            <person name="Vidigal T.H.D.A."/>
            <person name="Brescovit A.D."/>
            <person name="Santos A.J."/>
        </authorList>
    </citation>
    <scope>NUCLEOTIDE SEQUENCE</scope>
    <source>
        <tissue evidence="1">Shoot tissue taken approximately 20 cm above the soil surface</tissue>
    </source>
</reference>
<protein>
    <submittedName>
        <fullName evidence="1">Uncharacterized protein</fullName>
    </submittedName>
</protein>
<proteinExistence type="predicted"/>
<organism evidence="1">
    <name type="scientific">Arundo donax</name>
    <name type="common">Giant reed</name>
    <name type="synonym">Donax arundinaceus</name>
    <dbReference type="NCBI Taxonomy" id="35708"/>
    <lineage>
        <taxon>Eukaryota</taxon>
        <taxon>Viridiplantae</taxon>
        <taxon>Streptophyta</taxon>
        <taxon>Embryophyta</taxon>
        <taxon>Tracheophyta</taxon>
        <taxon>Spermatophyta</taxon>
        <taxon>Magnoliopsida</taxon>
        <taxon>Liliopsida</taxon>
        <taxon>Poales</taxon>
        <taxon>Poaceae</taxon>
        <taxon>PACMAD clade</taxon>
        <taxon>Arundinoideae</taxon>
        <taxon>Arundineae</taxon>
        <taxon>Arundo</taxon>
    </lineage>
</organism>
<dbReference type="EMBL" id="GBRH01241576">
    <property type="protein sequence ID" value="JAD56319.1"/>
    <property type="molecule type" value="Transcribed_RNA"/>
</dbReference>
<name>A0A0A9AX41_ARUDO</name>
<sequence length="39" mass="4733">MASITSKENDRIRAIIAYWHFYLIKEKETKRKFTQDLST</sequence>
<dbReference type="AlphaFoldDB" id="A0A0A9AX41"/>